<sequence length="278" mass="31775">MVTIQATTANVSRLELLQQRLGRVNHQPVSVHSFTNKRFTVNYRAPLDQVRRLLPPGIEPDEIPGTGLGMFGMCACDFWVTRFGWMPVPKIRNNDMLLRVSARIPKNGVEQRAFYTISSNSSSPLLGFLGTRYSHFRKRVSTFSRLDDGEIYQLRCTDPEPLAQGVFTAQMKSISKERPESSLFSGIESATEFLFNLDGSCGYSFTRKMLSFQKIDYPEWDMYFCHDAEFDFPLLTHLMDSFHIEAELDCILFMKDTPQTWGSSWLYTNDAAGGWQGQ</sequence>
<evidence type="ECO:0000313" key="1">
    <source>
        <dbReference type="EMBL" id="SFJ19273.1"/>
    </source>
</evidence>
<dbReference type="Proteomes" id="UP000199518">
    <property type="component" value="Unassembled WGS sequence"/>
</dbReference>
<dbReference type="RefSeq" id="WP_092054055.1">
    <property type="nucleotide sequence ID" value="NZ_FOQD01000016.1"/>
</dbReference>
<protein>
    <submittedName>
        <fullName evidence="1">Uncharacterized protein</fullName>
    </submittedName>
</protein>
<reference evidence="2" key="1">
    <citation type="submission" date="2016-10" db="EMBL/GenBank/DDBJ databases">
        <authorList>
            <person name="Varghese N."/>
            <person name="Submissions S."/>
        </authorList>
    </citation>
    <scope>NUCLEOTIDE SEQUENCE [LARGE SCALE GENOMIC DNA]</scope>
    <source>
        <strain evidence="2">DSM 26348</strain>
    </source>
</reference>
<accession>A0A1I3PCS2</accession>
<dbReference type="AlphaFoldDB" id="A0A1I3PCS2"/>
<dbReference type="EMBL" id="FOQD01000016">
    <property type="protein sequence ID" value="SFJ19273.1"/>
    <property type="molecule type" value="Genomic_DNA"/>
</dbReference>
<organism evidence="1 2">
    <name type="scientific">Planctomicrobium piriforme</name>
    <dbReference type="NCBI Taxonomy" id="1576369"/>
    <lineage>
        <taxon>Bacteria</taxon>
        <taxon>Pseudomonadati</taxon>
        <taxon>Planctomycetota</taxon>
        <taxon>Planctomycetia</taxon>
        <taxon>Planctomycetales</taxon>
        <taxon>Planctomycetaceae</taxon>
        <taxon>Planctomicrobium</taxon>
    </lineage>
</organism>
<dbReference type="STRING" id="1576369.SAMN05421753_116109"/>
<gene>
    <name evidence="1" type="ORF">SAMN05421753_116109</name>
</gene>
<evidence type="ECO:0000313" key="2">
    <source>
        <dbReference type="Proteomes" id="UP000199518"/>
    </source>
</evidence>
<proteinExistence type="predicted"/>
<name>A0A1I3PCS2_9PLAN</name>
<keyword evidence="2" id="KW-1185">Reference proteome</keyword>
<dbReference type="OrthoDB" id="5492672at2"/>